<dbReference type="OrthoDB" id="1731907at2759"/>
<dbReference type="Proteomes" id="UP000595140">
    <property type="component" value="Unassembled WGS sequence"/>
</dbReference>
<reference evidence="1 2" key="1">
    <citation type="submission" date="2018-04" db="EMBL/GenBank/DDBJ databases">
        <authorList>
            <person name="Vogel A."/>
        </authorList>
    </citation>
    <scope>NUCLEOTIDE SEQUENCE [LARGE SCALE GENOMIC DNA]</scope>
</reference>
<proteinExistence type="predicted"/>
<organism evidence="1 2">
    <name type="scientific">Cuscuta campestris</name>
    <dbReference type="NCBI Taxonomy" id="132261"/>
    <lineage>
        <taxon>Eukaryota</taxon>
        <taxon>Viridiplantae</taxon>
        <taxon>Streptophyta</taxon>
        <taxon>Embryophyta</taxon>
        <taxon>Tracheophyta</taxon>
        <taxon>Spermatophyta</taxon>
        <taxon>Magnoliopsida</taxon>
        <taxon>eudicotyledons</taxon>
        <taxon>Gunneridae</taxon>
        <taxon>Pentapetalae</taxon>
        <taxon>asterids</taxon>
        <taxon>lamiids</taxon>
        <taxon>Solanales</taxon>
        <taxon>Convolvulaceae</taxon>
        <taxon>Cuscuteae</taxon>
        <taxon>Cuscuta</taxon>
        <taxon>Cuscuta subgen. Grammica</taxon>
        <taxon>Cuscuta sect. Cleistogrammica</taxon>
    </lineage>
</organism>
<gene>
    <name evidence="1" type="ORF">CCAM_LOCUS24874</name>
</gene>
<dbReference type="AlphaFoldDB" id="A0A484M4Z1"/>
<evidence type="ECO:0000313" key="1">
    <source>
        <dbReference type="EMBL" id="VFQ83098.1"/>
    </source>
</evidence>
<accession>A0A484M4Z1</accession>
<protein>
    <recommendedName>
        <fullName evidence="3">Transposase-associated domain-containing protein</fullName>
    </recommendedName>
</protein>
<name>A0A484M4Z1_9ASTE</name>
<evidence type="ECO:0008006" key="3">
    <source>
        <dbReference type="Google" id="ProtNLM"/>
    </source>
</evidence>
<evidence type="ECO:0000313" key="2">
    <source>
        <dbReference type="Proteomes" id="UP000595140"/>
    </source>
</evidence>
<keyword evidence="2" id="KW-1185">Reference proteome</keyword>
<sequence length="181" mass="20655">MVDSVKDIRLHLYRKGFDPTYLQWKRHGELENLCSSSYTHNEQAEDDIQDTHNLEVEMEDELGATQDVPPDQVVIDEERNMYESLALSEKNRDIHKKNPYPHYMGRGGYAMLQRELAASQATTSADIAGSSTETGSQLGWEDSWLRGHTPGKQAEVTDPALMEIRDRIVFHQSTSPYTRAE</sequence>
<dbReference type="EMBL" id="OOIL02002535">
    <property type="protein sequence ID" value="VFQ83098.1"/>
    <property type="molecule type" value="Genomic_DNA"/>
</dbReference>